<accession>A0ABT5C0R0</accession>
<evidence type="ECO:0000313" key="1">
    <source>
        <dbReference type="EMBL" id="MDC0679563.1"/>
    </source>
</evidence>
<comment type="caution">
    <text evidence="1">The sequence shown here is derived from an EMBL/GenBank/DDBJ whole genome shotgun (WGS) entry which is preliminary data.</text>
</comment>
<name>A0ABT5C0R0_9BACT</name>
<organism evidence="1 2">
    <name type="scientific">Sorangium atrum</name>
    <dbReference type="NCBI Taxonomy" id="2995308"/>
    <lineage>
        <taxon>Bacteria</taxon>
        <taxon>Pseudomonadati</taxon>
        <taxon>Myxococcota</taxon>
        <taxon>Polyangia</taxon>
        <taxon>Polyangiales</taxon>
        <taxon>Polyangiaceae</taxon>
        <taxon>Sorangium</taxon>
    </lineage>
</organism>
<keyword evidence="2" id="KW-1185">Reference proteome</keyword>
<dbReference type="EMBL" id="JAQNDK010000002">
    <property type="protein sequence ID" value="MDC0679563.1"/>
    <property type="molecule type" value="Genomic_DNA"/>
</dbReference>
<proteinExistence type="predicted"/>
<protein>
    <submittedName>
        <fullName evidence="1">Uncharacterized protein</fullName>
    </submittedName>
</protein>
<dbReference type="Proteomes" id="UP001217485">
    <property type="component" value="Unassembled WGS sequence"/>
</dbReference>
<evidence type="ECO:0000313" key="2">
    <source>
        <dbReference type="Proteomes" id="UP001217485"/>
    </source>
</evidence>
<sequence length="84" mass="8658">MDLGLHAAQRPEILAGSAARDAPLGAQEGRGVVARAEGLLGREAITASRLGEELAPLVVLRQDKGVALPGREQPGGGRARDLRA</sequence>
<dbReference type="RefSeq" id="WP_272096555.1">
    <property type="nucleotide sequence ID" value="NZ_JAQNDK010000002.1"/>
</dbReference>
<gene>
    <name evidence="1" type="ORF">POL72_17595</name>
</gene>
<reference evidence="1 2" key="1">
    <citation type="submission" date="2023-01" db="EMBL/GenBank/DDBJ databases">
        <title>Minimal conservation of predation-associated metabolite biosynthetic gene clusters underscores biosynthetic potential of Myxococcota including descriptions for ten novel species: Archangium lansinium sp. nov., Myxococcus landrumus sp. nov., Nannocystis bai.</title>
        <authorList>
            <person name="Ahearne A."/>
            <person name="Stevens C."/>
            <person name="Dowd S."/>
        </authorList>
    </citation>
    <scope>NUCLEOTIDE SEQUENCE [LARGE SCALE GENOMIC DNA]</scope>
    <source>
        <strain evidence="1 2">WIWO2</strain>
    </source>
</reference>